<comment type="caution">
    <text evidence="7">Lacks conserved residue(s) required for the propagation of feature annotation.</text>
</comment>
<dbReference type="Pfam" id="PF01725">
    <property type="entry name" value="Ham1p_like"/>
    <property type="match status" value="1"/>
</dbReference>
<dbReference type="EMBL" id="JBHSSM010000004">
    <property type="protein sequence ID" value="MFC6314027.1"/>
    <property type="molecule type" value="Genomic_DNA"/>
</dbReference>
<keyword evidence="5 7" id="KW-0460">Magnesium</keyword>
<keyword evidence="4 7" id="KW-0378">Hydrolase</keyword>
<feature type="active site" description="Proton acceptor" evidence="7">
    <location>
        <position position="71"/>
    </location>
</feature>
<feature type="binding site" evidence="7">
    <location>
        <position position="72"/>
    </location>
    <ligand>
        <name>substrate</name>
    </ligand>
</feature>
<dbReference type="PANTHER" id="PTHR11067:SF9">
    <property type="entry name" value="INOSINE TRIPHOSPHATE PYROPHOSPHATASE"/>
    <property type="match status" value="1"/>
</dbReference>
<dbReference type="InterPro" id="IPR020922">
    <property type="entry name" value="dITP/XTP_pyrophosphatase"/>
</dbReference>
<comment type="cofactor">
    <cofactor evidence="7">
        <name>Mg(2+)</name>
        <dbReference type="ChEBI" id="CHEBI:18420"/>
    </cofactor>
    <text evidence="7">Binds 1 Mg(2+) ion per subunit.</text>
</comment>
<evidence type="ECO:0000256" key="6">
    <source>
        <dbReference type="ARBA" id="ARBA00023080"/>
    </source>
</evidence>
<gene>
    <name evidence="9" type="ORF">ACFQHW_00385</name>
</gene>
<evidence type="ECO:0000256" key="2">
    <source>
        <dbReference type="ARBA" id="ARBA00022723"/>
    </source>
</evidence>
<feature type="binding site" evidence="7">
    <location>
        <position position="71"/>
    </location>
    <ligand>
        <name>Mg(2+)</name>
        <dbReference type="ChEBI" id="CHEBI:18420"/>
    </ligand>
</feature>
<evidence type="ECO:0000256" key="7">
    <source>
        <dbReference type="HAMAP-Rule" id="MF_01405"/>
    </source>
</evidence>
<evidence type="ECO:0000313" key="10">
    <source>
        <dbReference type="Proteomes" id="UP001596310"/>
    </source>
</evidence>
<dbReference type="InterPro" id="IPR029001">
    <property type="entry name" value="ITPase-like_fam"/>
</dbReference>
<evidence type="ECO:0000256" key="4">
    <source>
        <dbReference type="ARBA" id="ARBA00022801"/>
    </source>
</evidence>
<comment type="catalytic activity">
    <reaction evidence="7">
        <text>ITP + H2O = IMP + diphosphate + H(+)</text>
        <dbReference type="Rhea" id="RHEA:29399"/>
        <dbReference type="ChEBI" id="CHEBI:15377"/>
        <dbReference type="ChEBI" id="CHEBI:15378"/>
        <dbReference type="ChEBI" id="CHEBI:33019"/>
        <dbReference type="ChEBI" id="CHEBI:58053"/>
        <dbReference type="ChEBI" id="CHEBI:61402"/>
        <dbReference type="EC" id="3.6.1.66"/>
    </reaction>
</comment>
<keyword evidence="3 7" id="KW-0547">Nucleotide-binding</keyword>
<feature type="binding site" evidence="7">
    <location>
        <begin position="184"/>
        <end position="185"/>
    </location>
    <ligand>
        <name>substrate</name>
    </ligand>
</feature>
<dbReference type="NCBIfam" id="NF011397">
    <property type="entry name" value="PRK14822.1"/>
    <property type="match status" value="1"/>
</dbReference>
<comment type="function">
    <text evidence="7">Pyrophosphatase that catalyzes the hydrolysis of nucleoside triphosphates to their monophosphate derivatives, with a high preference for the non-canonical purine nucleotides XTP (xanthosine triphosphate), dITP (deoxyinosine triphosphate) and ITP. Seems to function as a house-cleaning enzyme that removes non-canonical purine nucleotides from the nucleotide pool, thus preventing their incorporation into DNA/RNA and avoiding chromosomal lesions.</text>
</comment>
<proteinExistence type="inferred from homology"/>
<dbReference type="CDD" id="cd00515">
    <property type="entry name" value="HAM1"/>
    <property type="match status" value="1"/>
</dbReference>
<comment type="catalytic activity">
    <reaction evidence="7">
        <text>dITP + H2O = dIMP + diphosphate + H(+)</text>
        <dbReference type="Rhea" id="RHEA:28342"/>
        <dbReference type="ChEBI" id="CHEBI:15377"/>
        <dbReference type="ChEBI" id="CHEBI:15378"/>
        <dbReference type="ChEBI" id="CHEBI:33019"/>
        <dbReference type="ChEBI" id="CHEBI:61194"/>
        <dbReference type="ChEBI" id="CHEBI:61382"/>
        <dbReference type="EC" id="3.6.1.66"/>
    </reaction>
</comment>
<dbReference type="NCBIfam" id="TIGR00042">
    <property type="entry name" value="RdgB/HAM1 family non-canonical purine NTP pyrophosphatase"/>
    <property type="match status" value="1"/>
</dbReference>
<feature type="binding site" evidence="7">
    <location>
        <begin position="9"/>
        <end position="14"/>
    </location>
    <ligand>
        <name>substrate</name>
    </ligand>
</feature>
<dbReference type="Proteomes" id="UP001596310">
    <property type="component" value="Unassembled WGS sequence"/>
</dbReference>
<evidence type="ECO:0000256" key="1">
    <source>
        <dbReference type="ARBA" id="ARBA00008023"/>
    </source>
</evidence>
<comment type="caution">
    <text evidence="9">The sequence shown here is derived from an EMBL/GenBank/DDBJ whole genome shotgun (WGS) entry which is preliminary data.</text>
</comment>
<dbReference type="RefSeq" id="WP_125598752.1">
    <property type="nucleotide sequence ID" value="NZ_JBHSSM010000004.1"/>
</dbReference>
<dbReference type="PANTHER" id="PTHR11067">
    <property type="entry name" value="INOSINE TRIPHOSPHATE PYROPHOSPHATASE/HAM1 PROTEIN"/>
    <property type="match status" value="1"/>
</dbReference>
<comment type="subunit">
    <text evidence="7">Homodimer.</text>
</comment>
<sequence length="206" mass="22826">MKHELVIATNNPGKAREFKAVFEPAGWQIKTLADFPQLDQVKETGRTFEANARLKADHFAQVLDQVVLADDSGLQVDYLHGQPGVYSARYAGADHDDAANNARLLAELGGVAPEQRQANFHSTLVLAWPGRPDADLVVAGDVAGEILSVPRGVDGFGYDPLFYLPELTKTFAELSAVEKTKYSHRGAAIRNLMPRWQAWWQEQERN</sequence>
<feature type="binding site" evidence="7">
    <location>
        <position position="179"/>
    </location>
    <ligand>
        <name>substrate</name>
    </ligand>
</feature>
<evidence type="ECO:0000313" key="9">
    <source>
        <dbReference type="EMBL" id="MFC6314027.1"/>
    </source>
</evidence>
<comment type="similarity">
    <text evidence="1 7 8">Belongs to the HAM1 NTPase family.</text>
</comment>
<name>A0ABW1UJD2_9LACO</name>
<dbReference type="GO" id="GO:0036220">
    <property type="term" value="F:ITP diphosphatase activity"/>
    <property type="evidence" value="ECO:0007669"/>
    <property type="project" value="UniProtKB-EC"/>
</dbReference>
<evidence type="ECO:0000256" key="5">
    <source>
        <dbReference type="ARBA" id="ARBA00022842"/>
    </source>
</evidence>
<comment type="catalytic activity">
    <reaction evidence="7">
        <text>XTP + H2O = XMP + diphosphate + H(+)</text>
        <dbReference type="Rhea" id="RHEA:28610"/>
        <dbReference type="ChEBI" id="CHEBI:15377"/>
        <dbReference type="ChEBI" id="CHEBI:15378"/>
        <dbReference type="ChEBI" id="CHEBI:33019"/>
        <dbReference type="ChEBI" id="CHEBI:57464"/>
        <dbReference type="ChEBI" id="CHEBI:61314"/>
        <dbReference type="EC" id="3.6.1.66"/>
    </reaction>
</comment>
<evidence type="ECO:0000256" key="3">
    <source>
        <dbReference type="ARBA" id="ARBA00022741"/>
    </source>
</evidence>
<keyword evidence="2 7" id="KW-0479">Metal-binding</keyword>
<dbReference type="SUPFAM" id="SSF52972">
    <property type="entry name" value="ITPase-like"/>
    <property type="match status" value="1"/>
</dbReference>
<dbReference type="Gene3D" id="3.90.950.10">
    <property type="match status" value="1"/>
</dbReference>
<dbReference type="InterPro" id="IPR002637">
    <property type="entry name" value="RdgB/HAM1"/>
</dbReference>
<protein>
    <recommendedName>
        <fullName evidence="7">dITP/XTP pyrophosphatase</fullName>
        <ecNumber evidence="7">3.6.1.66</ecNumber>
    </recommendedName>
    <alternativeName>
        <fullName evidence="7">Non-canonical purine NTP pyrophosphatase</fullName>
    </alternativeName>
    <alternativeName>
        <fullName evidence="7">Non-standard purine NTP pyrophosphatase</fullName>
    </alternativeName>
    <alternativeName>
        <fullName evidence="7">Nucleoside-triphosphate diphosphatase</fullName>
    </alternativeName>
    <alternativeName>
        <fullName evidence="7">Nucleoside-triphosphate pyrophosphatase</fullName>
        <shortName evidence="7">NTPase</shortName>
    </alternativeName>
</protein>
<keyword evidence="6 7" id="KW-0546">Nucleotide metabolism</keyword>
<keyword evidence="10" id="KW-1185">Reference proteome</keyword>
<dbReference type="EC" id="3.6.1.66" evidence="7"/>
<dbReference type="HAMAP" id="MF_01405">
    <property type="entry name" value="Non_canon_purine_NTPase"/>
    <property type="match status" value="1"/>
</dbReference>
<feature type="binding site" evidence="7">
    <location>
        <begin position="156"/>
        <end position="159"/>
    </location>
    <ligand>
        <name>substrate</name>
    </ligand>
</feature>
<accession>A0ABW1UJD2</accession>
<organism evidence="9 10">
    <name type="scientific">Lapidilactobacillus achengensis</name>
    <dbReference type="NCBI Taxonomy" id="2486000"/>
    <lineage>
        <taxon>Bacteria</taxon>
        <taxon>Bacillati</taxon>
        <taxon>Bacillota</taxon>
        <taxon>Bacilli</taxon>
        <taxon>Lactobacillales</taxon>
        <taxon>Lactobacillaceae</taxon>
        <taxon>Lapidilactobacillus</taxon>
    </lineage>
</organism>
<reference evidence="10" key="1">
    <citation type="journal article" date="2019" name="Int. J. Syst. Evol. Microbiol.">
        <title>The Global Catalogue of Microorganisms (GCM) 10K type strain sequencing project: providing services to taxonomists for standard genome sequencing and annotation.</title>
        <authorList>
            <consortium name="The Broad Institute Genomics Platform"/>
            <consortium name="The Broad Institute Genome Sequencing Center for Infectious Disease"/>
            <person name="Wu L."/>
            <person name="Ma J."/>
        </authorList>
    </citation>
    <scope>NUCLEOTIDE SEQUENCE [LARGE SCALE GENOMIC DNA]</scope>
    <source>
        <strain evidence="10">CCM 8897</strain>
    </source>
</reference>
<evidence type="ECO:0000256" key="8">
    <source>
        <dbReference type="RuleBase" id="RU003781"/>
    </source>
</evidence>